<proteinExistence type="predicted"/>
<dbReference type="Proteomes" id="UP001054837">
    <property type="component" value="Unassembled WGS sequence"/>
</dbReference>
<dbReference type="EMBL" id="BPLQ01001952">
    <property type="protein sequence ID" value="GIX87010.1"/>
    <property type="molecule type" value="Genomic_DNA"/>
</dbReference>
<keyword evidence="3" id="KW-1185">Reference proteome</keyword>
<organism evidence="2 3">
    <name type="scientific">Caerostris darwini</name>
    <dbReference type="NCBI Taxonomy" id="1538125"/>
    <lineage>
        <taxon>Eukaryota</taxon>
        <taxon>Metazoa</taxon>
        <taxon>Ecdysozoa</taxon>
        <taxon>Arthropoda</taxon>
        <taxon>Chelicerata</taxon>
        <taxon>Arachnida</taxon>
        <taxon>Araneae</taxon>
        <taxon>Araneomorphae</taxon>
        <taxon>Entelegynae</taxon>
        <taxon>Araneoidea</taxon>
        <taxon>Araneidae</taxon>
        <taxon>Caerostris</taxon>
    </lineage>
</organism>
<name>A0AAV4NQ09_9ARAC</name>
<keyword evidence="1" id="KW-0732">Signal</keyword>
<evidence type="ECO:0000313" key="3">
    <source>
        <dbReference type="Proteomes" id="UP001054837"/>
    </source>
</evidence>
<feature type="chain" id="PRO_5043887345" evidence="1">
    <location>
        <begin position="18"/>
        <end position="93"/>
    </location>
</feature>
<feature type="non-terminal residue" evidence="2">
    <location>
        <position position="1"/>
    </location>
</feature>
<evidence type="ECO:0000256" key="1">
    <source>
        <dbReference type="SAM" id="SignalP"/>
    </source>
</evidence>
<accession>A0AAV4NQ09</accession>
<evidence type="ECO:0000313" key="2">
    <source>
        <dbReference type="EMBL" id="GIX87010.1"/>
    </source>
</evidence>
<gene>
    <name evidence="2" type="ORF">CDAR_419341</name>
</gene>
<comment type="caution">
    <text evidence="2">The sequence shown here is derived from an EMBL/GenBank/DDBJ whole genome shotgun (WGS) entry which is preliminary data.</text>
</comment>
<protein>
    <submittedName>
        <fullName evidence="2">Uncharacterized protein</fullName>
    </submittedName>
</protein>
<sequence length="93" mass="10809">LSLSLSLLFALLHSLSKDKEERNCLNNSDIQKNKKRTFRLSIHLRVVDPTPHKRTLFSPLNSRLIAAHSIRKRKNKARQGLERKRLRALKLSS</sequence>
<reference evidence="2 3" key="1">
    <citation type="submission" date="2021-06" db="EMBL/GenBank/DDBJ databases">
        <title>Caerostris darwini draft genome.</title>
        <authorList>
            <person name="Kono N."/>
            <person name="Arakawa K."/>
        </authorList>
    </citation>
    <scope>NUCLEOTIDE SEQUENCE [LARGE SCALE GENOMIC DNA]</scope>
</reference>
<feature type="signal peptide" evidence="1">
    <location>
        <begin position="1"/>
        <end position="17"/>
    </location>
</feature>
<dbReference type="AlphaFoldDB" id="A0AAV4NQ09"/>